<comment type="similarity">
    <text evidence="1">Belongs to the ROK (NagC/XylR) family.</text>
</comment>
<comment type="caution">
    <text evidence="2">The sequence shown here is derived from an EMBL/GenBank/DDBJ whole genome shotgun (WGS) entry which is preliminary data.</text>
</comment>
<reference evidence="2 3" key="1">
    <citation type="submission" date="2023-06" db="EMBL/GenBank/DDBJ databases">
        <title>Sporosarcina sp. nov., isolated from Korean traditional fermented seafood 'Jeotgal'.</title>
        <authorList>
            <person name="Yang A.I."/>
            <person name="Shin N.-R."/>
        </authorList>
    </citation>
    <scope>NUCLEOTIDE SEQUENCE [LARGE SCALE GENOMIC DNA]</scope>
    <source>
        <strain evidence="2 3">KCTC13119</strain>
    </source>
</reference>
<proteinExistence type="inferred from homology"/>
<dbReference type="Gene3D" id="3.30.420.40">
    <property type="match status" value="2"/>
</dbReference>
<sequence length="300" mass="32710">MLIAVFDIGGTSIKYGVVDEQGEILFSSSLHTHAHLGGLQVVRNVIATAKELQRDWPIVGVSVSTAGQVDDRGRVIYASDNIPAYTGLHVQEMITEHLNLPVVVENDANCAAIGEHWKGAAQGIDNFICITLGTGIGGAISLNGKVYTGSAYSAGEIGHMNLYPNGKPCSCGMNGCYEQYASSRALQMLVSDRLNEPLSLTEFFQRIHVNDAQSLQVYERWLDDLTIGLKSIIHFLDPQLVVIGGGISEQGDRFLEAIKDALYPKLMMSHARNVQIKLAEQGNRAQLLGAAQNFFQFKFE</sequence>
<protein>
    <submittedName>
        <fullName evidence="2">ROK family protein</fullName>
    </submittedName>
</protein>
<organism evidence="2 3">
    <name type="scientific">Sporosarcina saromensis</name>
    <dbReference type="NCBI Taxonomy" id="359365"/>
    <lineage>
        <taxon>Bacteria</taxon>
        <taxon>Bacillati</taxon>
        <taxon>Bacillota</taxon>
        <taxon>Bacilli</taxon>
        <taxon>Bacillales</taxon>
        <taxon>Caryophanaceae</taxon>
        <taxon>Sporosarcina</taxon>
    </lineage>
</organism>
<evidence type="ECO:0000313" key="2">
    <source>
        <dbReference type="EMBL" id="MDW0114477.1"/>
    </source>
</evidence>
<name>A0ABU4GBY2_9BACL</name>
<dbReference type="PANTHER" id="PTHR18964">
    <property type="entry name" value="ROK (REPRESSOR, ORF, KINASE) FAMILY"/>
    <property type="match status" value="1"/>
</dbReference>
<dbReference type="Proteomes" id="UP001282284">
    <property type="component" value="Unassembled WGS sequence"/>
</dbReference>
<dbReference type="InterPro" id="IPR000600">
    <property type="entry name" value="ROK"/>
</dbReference>
<accession>A0ABU4GBY2</accession>
<evidence type="ECO:0000313" key="3">
    <source>
        <dbReference type="Proteomes" id="UP001282284"/>
    </source>
</evidence>
<dbReference type="EMBL" id="JAUBDI010000017">
    <property type="protein sequence ID" value="MDW0114477.1"/>
    <property type="molecule type" value="Genomic_DNA"/>
</dbReference>
<dbReference type="RefSeq" id="WP_317945557.1">
    <property type="nucleotide sequence ID" value="NZ_JAUBDI010000017.1"/>
</dbReference>
<dbReference type="Pfam" id="PF00480">
    <property type="entry name" value="ROK"/>
    <property type="match status" value="1"/>
</dbReference>
<dbReference type="PANTHER" id="PTHR18964:SF165">
    <property type="entry name" value="BETA-GLUCOSIDE KINASE"/>
    <property type="match status" value="1"/>
</dbReference>
<gene>
    <name evidence="2" type="ORF">QT711_14860</name>
</gene>
<dbReference type="InterPro" id="IPR049874">
    <property type="entry name" value="ROK_cs"/>
</dbReference>
<dbReference type="InterPro" id="IPR043129">
    <property type="entry name" value="ATPase_NBD"/>
</dbReference>
<dbReference type="PROSITE" id="PS01125">
    <property type="entry name" value="ROK"/>
    <property type="match status" value="1"/>
</dbReference>
<keyword evidence="3" id="KW-1185">Reference proteome</keyword>
<dbReference type="SUPFAM" id="SSF53067">
    <property type="entry name" value="Actin-like ATPase domain"/>
    <property type="match status" value="1"/>
</dbReference>
<evidence type="ECO:0000256" key="1">
    <source>
        <dbReference type="ARBA" id="ARBA00006479"/>
    </source>
</evidence>
<dbReference type="CDD" id="cd24068">
    <property type="entry name" value="ASKHA_NBD_ROK_FnNanK-like"/>
    <property type="match status" value="1"/>
</dbReference>